<dbReference type="InterPro" id="IPR036928">
    <property type="entry name" value="AS_sf"/>
</dbReference>
<feature type="domain" description="Amidase" evidence="1">
    <location>
        <begin position="30"/>
        <end position="314"/>
    </location>
</feature>
<dbReference type="Proteomes" id="UP000046373">
    <property type="component" value="Unassembled WGS sequence"/>
</dbReference>
<dbReference type="PANTHER" id="PTHR43372">
    <property type="entry name" value="FATTY-ACID AMIDE HYDROLASE"/>
    <property type="match status" value="1"/>
</dbReference>
<organism evidence="2 3">
    <name type="scientific">Mesorhizobium plurifarium</name>
    <dbReference type="NCBI Taxonomy" id="69974"/>
    <lineage>
        <taxon>Bacteria</taxon>
        <taxon>Pseudomonadati</taxon>
        <taxon>Pseudomonadota</taxon>
        <taxon>Alphaproteobacteria</taxon>
        <taxon>Hyphomicrobiales</taxon>
        <taxon>Phyllobacteriaceae</taxon>
        <taxon>Mesorhizobium</taxon>
    </lineage>
</organism>
<gene>
    <name evidence="2" type="ORF">MPLDJ20_110221</name>
</gene>
<evidence type="ECO:0000313" key="2">
    <source>
        <dbReference type="EMBL" id="CDX19050.1"/>
    </source>
</evidence>
<dbReference type="Pfam" id="PF01425">
    <property type="entry name" value="Amidase"/>
    <property type="match status" value="2"/>
</dbReference>
<accession>A0A090DX88</accession>
<dbReference type="EMBL" id="CCNB01000003">
    <property type="protein sequence ID" value="CDX19050.1"/>
    <property type="molecule type" value="Genomic_DNA"/>
</dbReference>
<dbReference type="GO" id="GO:0012505">
    <property type="term" value="C:endomembrane system"/>
    <property type="evidence" value="ECO:0007669"/>
    <property type="project" value="TreeGrafter"/>
</dbReference>
<dbReference type="InterPro" id="IPR052739">
    <property type="entry name" value="FAAH2"/>
</dbReference>
<evidence type="ECO:0000259" key="1">
    <source>
        <dbReference type="Pfam" id="PF01425"/>
    </source>
</evidence>
<evidence type="ECO:0000313" key="3">
    <source>
        <dbReference type="Proteomes" id="UP000046373"/>
    </source>
</evidence>
<name>A0A090DX88_MESPL</name>
<proteinExistence type="predicted"/>
<feature type="domain" description="Amidase" evidence="1">
    <location>
        <begin position="342"/>
        <end position="442"/>
    </location>
</feature>
<reference evidence="2 3" key="1">
    <citation type="submission" date="2014-08" db="EMBL/GenBank/DDBJ databases">
        <authorList>
            <person name="Moulin Lionel"/>
        </authorList>
    </citation>
    <scope>NUCLEOTIDE SEQUENCE [LARGE SCALE GENOMIC DNA]</scope>
</reference>
<dbReference type="InterPro" id="IPR023631">
    <property type="entry name" value="Amidase_dom"/>
</dbReference>
<dbReference type="AlphaFoldDB" id="A0A090DX88"/>
<dbReference type="Gene3D" id="3.90.1300.10">
    <property type="entry name" value="Amidase signature (AS) domain"/>
    <property type="match status" value="1"/>
</dbReference>
<dbReference type="SUPFAM" id="SSF75304">
    <property type="entry name" value="Amidase signature (AS) enzymes"/>
    <property type="match status" value="1"/>
</dbReference>
<dbReference type="GeneID" id="31887867"/>
<sequence length="461" mass="48993">MTATLATDTTFFTASQLAAAIRERRVSAAEAMETQLERIAAVNPLLNAIITLDEKAARDGARAADEAIARGEAVGPLHGVPVTLKDGHATAGMRTTVGLAAWAGYIPTADSTVAARLRKAGAIIIGKTNVPPRLRDLQTFNPIFGRTSNPWDVTRTPGGSSGGAAAAVAAGLAPLDIGSDAGGSIRVPAHLCGICGFKPTQSSVPITGSYADPPDMPRSFRLLFDIGPLARGVDDLILAHRIIAGADGLDTEVPPVATDEEPEPRLDQLRVAFAPEFPGVPTARDIAEAIAGFAGAIEIGGARVGQVLPPHDFAAERALFSDFITWYSQVFQPPKENSPTLSAFLEALNQRDEFIYAWERFFDDWDVLVCPAMMCTAFQHQEMGMPIPVDGVETSYWSALSHTCRFNLTGHPAAVIPIGFDREGLPIGAQFVGRRHSDMKLLATAKALVRLTEGFVRPPGL</sequence>
<protein>
    <submittedName>
        <fullName evidence="2">Amidase</fullName>
    </submittedName>
</protein>
<dbReference type="PANTHER" id="PTHR43372:SF4">
    <property type="entry name" value="FATTY-ACID AMIDE HYDROLASE 2"/>
    <property type="match status" value="1"/>
</dbReference>